<name>A0ABN5AGX9_9BACI</name>
<dbReference type="InterPro" id="IPR004843">
    <property type="entry name" value="Calcineurin-like_PHP"/>
</dbReference>
<dbReference type="InterPro" id="IPR029052">
    <property type="entry name" value="Metallo-depent_PP-like"/>
</dbReference>
<organism evidence="2 3">
    <name type="scientific">Bacillus sonorensis</name>
    <dbReference type="NCBI Taxonomy" id="119858"/>
    <lineage>
        <taxon>Bacteria</taxon>
        <taxon>Bacillati</taxon>
        <taxon>Bacillota</taxon>
        <taxon>Bacilli</taxon>
        <taxon>Bacillales</taxon>
        <taxon>Bacillaceae</taxon>
        <taxon>Bacillus</taxon>
    </lineage>
</organism>
<dbReference type="RefSeq" id="WP_006638392.1">
    <property type="nucleotide sequence ID" value="NZ_BORD01000002.1"/>
</dbReference>
<keyword evidence="3" id="KW-1185">Reference proteome</keyword>
<evidence type="ECO:0000259" key="1">
    <source>
        <dbReference type="Pfam" id="PF00149"/>
    </source>
</evidence>
<reference evidence="2 3" key="1">
    <citation type="submission" date="2017-06" db="EMBL/GenBank/DDBJ databases">
        <title>Genome sequence of Bacillus sonorensis strain SRCM101395.</title>
        <authorList>
            <person name="Cho S.H."/>
        </authorList>
    </citation>
    <scope>NUCLEOTIDE SEQUENCE [LARGE SCALE GENOMIC DNA]</scope>
    <source>
        <strain evidence="2 3">SRCM101395</strain>
    </source>
</reference>
<evidence type="ECO:0000313" key="3">
    <source>
        <dbReference type="Proteomes" id="UP000196877"/>
    </source>
</evidence>
<accession>A0ABN5AGX9</accession>
<dbReference type="EMBL" id="CP021920">
    <property type="protein sequence ID" value="ASB89841.1"/>
    <property type="molecule type" value="Genomic_DNA"/>
</dbReference>
<sequence length="287" mass="32146">MKNPSRRQFLKGLLGLSAAGIFTAAGGFGYARYLEPHMLETNFVPIKHPLIPKGFDRFRIVQFSDTHLSEHFTARELLDVVRNMNRLDPDLIVFSGDLIDKPHRYREHERAVQALQKLSAPYGKLAIYGNHDHGGYGTKVYQTLMASAGFRVLRNDLIKLELIDGSMIEIASLDDVMLGRPNYKGTLSKLTTDAFSILLVHEPDAALTAKDYPVNLQISGHTHGGQVQLPLFGPLITPPYGEIYTEGMYEIGEMKVYVNRGIGTTRLPLRFLSKPEITVFELAAEMM</sequence>
<dbReference type="CDD" id="cd07385">
    <property type="entry name" value="MPP_YkuE_C"/>
    <property type="match status" value="1"/>
</dbReference>
<evidence type="ECO:0000313" key="2">
    <source>
        <dbReference type="EMBL" id="ASB89841.1"/>
    </source>
</evidence>
<gene>
    <name evidence="2" type="ORF">S101395_03334</name>
</gene>
<dbReference type="PANTHER" id="PTHR31302">
    <property type="entry name" value="TRANSMEMBRANE PROTEIN WITH METALLOPHOSPHOESTERASE DOMAIN-RELATED"/>
    <property type="match status" value="1"/>
</dbReference>
<dbReference type="PROSITE" id="PS51318">
    <property type="entry name" value="TAT"/>
    <property type="match status" value="1"/>
</dbReference>
<dbReference type="PANTHER" id="PTHR31302:SF25">
    <property type="entry name" value="PHOSPHOESTERASE"/>
    <property type="match status" value="1"/>
</dbReference>
<protein>
    <submittedName>
        <fullName evidence="2">Metallophosphoesterase YkuE</fullName>
    </submittedName>
</protein>
<dbReference type="Proteomes" id="UP000196877">
    <property type="component" value="Chromosome"/>
</dbReference>
<dbReference type="Pfam" id="PF00149">
    <property type="entry name" value="Metallophos"/>
    <property type="match status" value="1"/>
</dbReference>
<dbReference type="SUPFAM" id="SSF56300">
    <property type="entry name" value="Metallo-dependent phosphatases"/>
    <property type="match status" value="1"/>
</dbReference>
<dbReference type="Gene3D" id="3.60.21.10">
    <property type="match status" value="1"/>
</dbReference>
<proteinExistence type="predicted"/>
<dbReference type="GeneID" id="92852725"/>
<dbReference type="InterPro" id="IPR051158">
    <property type="entry name" value="Metallophosphoesterase_sf"/>
</dbReference>
<dbReference type="InterPro" id="IPR006311">
    <property type="entry name" value="TAT_signal"/>
</dbReference>
<feature type="domain" description="Calcineurin-like phosphoesterase" evidence="1">
    <location>
        <begin position="58"/>
        <end position="224"/>
    </location>
</feature>